<dbReference type="OMA" id="DCRRMTI"/>
<feature type="domain" description="Major facilitator superfamily (MFS) profile" evidence="4">
    <location>
        <begin position="39"/>
        <end position="627"/>
    </location>
</feature>
<dbReference type="EMBL" id="KQ417301">
    <property type="protein sequence ID" value="KOF92598.1"/>
    <property type="molecule type" value="Genomic_DNA"/>
</dbReference>
<dbReference type="CDD" id="cd17352">
    <property type="entry name" value="MFS_MCT_SLC16"/>
    <property type="match status" value="1"/>
</dbReference>
<dbReference type="InterPro" id="IPR011701">
    <property type="entry name" value="MFS"/>
</dbReference>
<comment type="subcellular location">
    <subcellularLocation>
        <location evidence="1">Membrane</location>
        <topology evidence="1">Multi-pass membrane protein</topology>
    </subcellularLocation>
</comment>
<feature type="transmembrane region" description="Helical" evidence="3">
    <location>
        <begin position="544"/>
        <end position="565"/>
    </location>
</feature>
<feature type="transmembrane region" description="Helical" evidence="3">
    <location>
        <begin position="108"/>
        <end position="126"/>
    </location>
</feature>
<feature type="transmembrane region" description="Helical" evidence="3">
    <location>
        <begin position="138"/>
        <end position="159"/>
    </location>
</feature>
<dbReference type="InterPro" id="IPR036259">
    <property type="entry name" value="MFS_trans_sf"/>
</dbReference>
<feature type="transmembrane region" description="Helical" evidence="3">
    <location>
        <begin position="572"/>
        <end position="591"/>
    </location>
</feature>
<evidence type="ECO:0000259" key="4">
    <source>
        <dbReference type="PROSITE" id="PS50850"/>
    </source>
</evidence>
<keyword evidence="3" id="KW-1133">Transmembrane helix</keyword>
<evidence type="ECO:0000256" key="1">
    <source>
        <dbReference type="ARBA" id="ARBA00004141"/>
    </source>
</evidence>
<reference evidence="5" key="1">
    <citation type="submission" date="2015-07" db="EMBL/GenBank/DDBJ databases">
        <title>MeaNS - Measles Nucleotide Surveillance Program.</title>
        <authorList>
            <person name="Tran T."/>
            <person name="Druce J."/>
        </authorList>
    </citation>
    <scope>NUCLEOTIDE SEQUENCE</scope>
    <source>
        <strain evidence="5">UCB-OBI-ISO-001</strain>
        <tissue evidence="5">Gonad</tissue>
    </source>
</reference>
<dbReference type="Gene3D" id="1.20.1250.20">
    <property type="entry name" value="MFS general substrate transporter like domains"/>
    <property type="match status" value="2"/>
</dbReference>
<dbReference type="FunFam" id="1.20.1250.20:FF:000505">
    <property type="entry name" value="Predicted protein"/>
    <property type="match status" value="1"/>
</dbReference>
<feature type="transmembrane region" description="Helical" evidence="3">
    <location>
        <begin position="80"/>
        <end position="101"/>
    </location>
</feature>
<dbReference type="SUPFAM" id="SSF103473">
    <property type="entry name" value="MFS general substrate transporter"/>
    <property type="match status" value="1"/>
</dbReference>
<dbReference type="EMBL" id="KQ417301">
    <property type="protein sequence ID" value="KOF92596.1"/>
    <property type="molecule type" value="Genomic_DNA"/>
</dbReference>
<feature type="transmembrane region" description="Helical" evidence="3">
    <location>
        <begin position="603"/>
        <end position="625"/>
    </location>
</feature>
<evidence type="ECO:0000256" key="2">
    <source>
        <dbReference type="SAM" id="MobiDB-lite"/>
    </source>
</evidence>
<dbReference type="EMBL" id="KQ417301">
    <property type="protein sequence ID" value="KOF92597.1"/>
    <property type="molecule type" value="Genomic_DNA"/>
</dbReference>
<accession>A0A0L8HTN2</accession>
<protein>
    <recommendedName>
        <fullName evidence="4">Major facilitator superfamily (MFS) profile domain-containing protein</fullName>
    </recommendedName>
</protein>
<feature type="region of interest" description="Disordered" evidence="2">
    <location>
        <begin position="1"/>
        <end position="25"/>
    </location>
</feature>
<feature type="transmembrane region" description="Helical" evidence="3">
    <location>
        <begin position="197"/>
        <end position="215"/>
    </location>
</feature>
<dbReference type="EMBL" id="KQ417301">
    <property type="protein sequence ID" value="KOF92601.1"/>
    <property type="molecule type" value="Genomic_DNA"/>
</dbReference>
<dbReference type="PANTHER" id="PTHR11360">
    <property type="entry name" value="MONOCARBOXYLATE TRANSPORTER"/>
    <property type="match status" value="1"/>
</dbReference>
<dbReference type="EMBL" id="KQ417301">
    <property type="protein sequence ID" value="KOF92599.1"/>
    <property type="molecule type" value="Genomic_DNA"/>
</dbReference>
<keyword evidence="3" id="KW-0812">Transmembrane</keyword>
<feature type="transmembrane region" description="Helical" evidence="3">
    <location>
        <begin position="481"/>
        <end position="502"/>
    </location>
</feature>
<dbReference type="OrthoDB" id="410267at2759"/>
<feature type="transmembrane region" description="Helical" evidence="3">
    <location>
        <begin position="514"/>
        <end position="538"/>
    </location>
</feature>
<dbReference type="EMBL" id="KQ417301">
    <property type="protein sequence ID" value="KOF92600.1"/>
    <property type="molecule type" value="Genomic_DNA"/>
</dbReference>
<sequence length="664" mass="73167">MSDSDEPKDGNNEPLRSSFCDSTDSENSIYAQSPDGGWGWMVLFSSFLLNVIADGCAYSFGVFFTELLQTFGQSKSKTSWVGSVFVGVSLICGPLAGALTTKFGCRKMTIFGGIVSTTGIIISAFVNSIEMLCFTFGFLAGFGMSISYVTSIVSVSFYFEKKRALATGLSVCGSGIGTSVFAPLLEYLIDLYGWRGTMLVLGGIVSNVIVCGALLRPLKYNSKKNHDKTAMDNLSKISKRNTLLNSTLDEGFSSRSYDAQLTYDSDMANLTVSNSVVQLPTYIQLKRASLSHEVFHKLRNSTNHGGDVRVVLGEPNVKQTTSFPDSFSTNKIVNGPYYMSDVLPEKNKDVWQQKTSATKQKPSACSQQNIVHRKDIFYRGNLLKLSLEQKSSSCPEISHLVGTVNDQDNTSDFLDWCEILKSQNISKHMKKLLRTMVNRSILTHPVFILFVISNFIFFFWSDIPYIYIVDQSVKKGIPQQKATYLISVFGLVSTVGQVVFGFAGDRVQSQLTFLYAVSTMLSGVSIIFMPLCLTYGSLSAVSALFGFFSSANNSLCTILLVEYLGLDNLTTAYGLMLLYQGIANLLGPPVAGFLCDTYGSYDYSFYASGAFVILSGLILIPTPYLRSWVLTKQKKETQNKTQQQEPSTSKLIKRKVLSQMETVV</sequence>
<dbReference type="PANTHER" id="PTHR11360:SF260">
    <property type="entry name" value="MFS DOMAIN-CONTAINING PROTEIN"/>
    <property type="match status" value="1"/>
</dbReference>
<evidence type="ECO:0000256" key="3">
    <source>
        <dbReference type="SAM" id="Phobius"/>
    </source>
</evidence>
<feature type="transmembrane region" description="Helical" evidence="3">
    <location>
        <begin position="38"/>
        <end position="60"/>
    </location>
</feature>
<dbReference type="InterPro" id="IPR020846">
    <property type="entry name" value="MFS_dom"/>
</dbReference>
<proteinExistence type="predicted"/>
<feature type="transmembrane region" description="Helical" evidence="3">
    <location>
        <begin position="441"/>
        <end position="461"/>
    </location>
</feature>
<dbReference type="Pfam" id="PF07690">
    <property type="entry name" value="MFS_1"/>
    <property type="match status" value="2"/>
</dbReference>
<feature type="transmembrane region" description="Helical" evidence="3">
    <location>
        <begin position="166"/>
        <end position="185"/>
    </location>
</feature>
<feature type="compositionally biased region" description="Basic and acidic residues" evidence="2">
    <location>
        <begin position="1"/>
        <end position="11"/>
    </location>
</feature>
<dbReference type="GO" id="GO:0008028">
    <property type="term" value="F:monocarboxylic acid transmembrane transporter activity"/>
    <property type="evidence" value="ECO:0007669"/>
    <property type="project" value="TreeGrafter"/>
</dbReference>
<dbReference type="KEGG" id="obi:106868625"/>
<dbReference type="PROSITE" id="PS50850">
    <property type="entry name" value="MFS"/>
    <property type="match status" value="1"/>
</dbReference>
<organism evidence="5">
    <name type="scientific">Octopus bimaculoides</name>
    <name type="common">California two-spotted octopus</name>
    <dbReference type="NCBI Taxonomy" id="37653"/>
    <lineage>
        <taxon>Eukaryota</taxon>
        <taxon>Metazoa</taxon>
        <taxon>Spiralia</taxon>
        <taxon>Lophotrochozoa</taxon>
        <taxon>Mollusca</taxon>
        <taxon>Cephalopoda</taxon>
        <taxon>Coleoidea</taxon>
        <taxon>Octopodiformes</taxon>
        <taxon>Octopoda</taxon>
        <taxon>Incirrata</taxon>
        <taxon>Octopodidae</taxon>
        <taxon>Octopus</taxon>
    </lineage>
</organism>
<name>A0A0L8HTN2_OCTBM</name>
<keyword evidence="3" id="KW-0472">Membrane</keyword>
<dbReference type="InterPro" id="IPR050327">
    <property type="entry name" value="Proton-linked_MCT"/>
</dbReference>
<dbReference type="GO" id="GO:0016020">
    <property type="term" value="C:membrane"/>
    <property type="evidence" value="ECO:0007669"/>
    <property type="project" value="UniProtKB-SubCell"/>
</dbReference>
<evidence type="ECO:0000313" key="5">
    <source>
        <dbReference type="EMBL" id="KOF92598.1"/>
    </source>
</evidence>
<gene>
    <name evidence="5" type="ORF">OCBIM_22006186mg</name>
</gene>
<dbReference type="AlphaFoldDB" id="A0A0L8HTN2"/>